<keyword evidence="6 7" id="KW-0067">ATP-binding</keyword>
<comment type="similarity">
    <text evidence="1">Belongs to the protein kinase superfamily. STE Ser/Thr protein kinase family. MAP kinase kinase kinase subfamily.</text>
</comment>
<dbReference type="InterPro" id="IPR011009">
    <property type="entry name" value="Kinase-like_dom_sf"/>
</dbReference>
<feature type="binding site" evidence="7">
    <location>
        <position position="32"/>
    </location>
    <ligand>
        <name>ATP</name>
        <dbReference type="ChEBI" id="CHEBI:30616"/>
    </ligand>
</feature>
<dbReference type="PIRSF" id="PIRSF000654">
    <property type="entry name" value="Integrin-linked_kinase"/>
    <property type="match status" value="1"/>
</dbReference>
<dbReference type="FunFam" id="1.10.510.10:FF:000182">
    <property type="entry name" value="MAP kinase kinase kinase mkh1"/>
    <property type="match status" value="1"/>
</dbReference>
<evidence type="ECO:0000256" key="6">
    <source>
        <dbReference type="ARBA" id="ARBA00022840"/>
    </source>
</evidence>
<gene>
    <name evidence="10" type="ORF">M408DRAFT_73303</name>
</gene>
<reference evidence="11" key="2">
    <citation type="submission" date="2015-01" db="EMBL/GenBank/DDBJ databases">
        <title>Evolutionary Origins and Diversification of the Mycorrhizal Mutualists.</title>
        <authorList>
            <consortium name="DOE Joint Genome Institute"/>
            <consortium name="Mycorrhizal Genomics Consortium"/>
            <person name="Kohler A."/>
            <person name="Kuo A."/>
            <person name="Nagy L.G."/>
            <person name="Floudas D."/>
            <person name="Copeland A."/>
            <person name="Barry K.W."/>
            <person name="Cichocki N."/>
            <person name="Veneault-Fourrey C."/>
            <person name="LaButti K."/>
            <person name="Lindquist E.A."/>
            <person name="Lipzen A."/>
            <person name="Lundell T."/>
            <person name="Morin E."/>
            <person name="Murat C."/>
            <person name="Riley R."/>
            <person name="Ohm R."/>
            <person name="Sun H."/>
            <person name="Tunlid A."/>
            <person name="Henrissat B."/>
            <person name="Grigoriev I.V."/>
            <person name="Hibbett D.S."/>
            <person name="Martin F."/>
        </authorList>
    </citation>
    <scope>NUCLEOTIDE SEQUENCE [LARGE SCALE GENOMIC DNA]</scope>
    <source>
        <strain evidence="11">MAFF 305830</strain>
    </source>
</reference>
<dbReference type="InterPro" id="IPR008271">
    <property type="entry name" value="Ser/Thr_kinase_AS"/>
</dbReference>
<evidence type="ECO:0000256" key="1">
    <source>
        <dbReference type="ARBA" id="ARBA00006529"/>
    </source>
</evidence>
<evidence type="ECO:0000259" key="9">
    <source>
        <dbReference type="PROSITE" id="PS50011"/>
    </source>
</evidence>
<dbReference type="PROSITE" id="PS00107">
    <property type="entry name" value="PROTEIN_KINASE_ATP"/>
    <property type="match status" value="1"/>
</dbReference>
<dbReference type="PANTHER" id="PTHR48016:SF48">
    <property type="entry name" value="SERINE_THREONINE-PROTEIN KINASE BCK1_SLK1_SSP31"/>
    <property type="match status" value="1"/>
</dbReference>
<evidence type="ECO:0000256" key="5">
    <source>
        <dbReference type="ARBA" id="ARBA00022777"/>
    </source>
</evidence>
<dbReference type="GO" id="GO:0004709">
    <property type="term" value="F:MAP kinase kinase kinase activity"/>
    <property type="evidence" value="ECO:0007669"/>
    <property type="project" value="UniProtKB-ARBA"/>
</dbReference>
<keyword evidence="4 7" id="KW-0547">Nucleotide-binding</keyword>
<organism evidence="10 11">
    <name type="scientific">Serendipita vermifera MAFF 305830</name>
    <dbReference type="NCBI Taxonomy" id="933852"/>
    <lineage>
        <taxon>Eukaryota</taxon>
        <taxon>Fungi</taxon>
        <taxon>Dikarya</taxon>
        <taxon>Basidiomycota</taxon>
        <taxon>Agaricomycotina</taxon>
        <taxon>Agaricomycetes</taxon>
        <taxon>Sebacinales</taxon>
        <taxon>Serendipitaceae</taxon>
        <taxon>Serendipita</taxon>
    </lineage>
</organism>
<dbReference type="PRINTS" id="PR00109">
    <property type="entry name" value="TYRKINASE"/>
</dbReference>
<dbReference type="EMBL" id="KN824309">
    <property type="protein sequence ID" value="KIM26056.1"/>
    <property type="molecule type" value="Genomic_DNA"/>
</dbReference>
<dbReference type="AlphaFoldDB" id="A0A0C3B3H8"/>
<evidence type="ECO:0000313" key="10">
    <source>
        <dbReference type="EMBL" id="KIM26056.1"/>
    </source>
</evidence>
<dbReference type="Gene3D" id="1.10.510.10">
    <property type="entry name" value="Transferase(Phosphotransferase) domain 1"/>
    <property type="match status" value="1"/>
</dbReference>
<dbReference type="STRING" id="933852.A0A0C3B3H8"/>
<keyword evidence="11" id="KW-1185">Reference proteome</keyword>
<evidence type="ECO:0000313" key="11">
    <source>
        <dbReference type="Proteomes" id="UP000054097"/>
    </source>
</evidence>
<dbReference type="PANTHER" id="PTHR48016">
    <property type="entry name" value="MAP KINASE KINASE KINASE SSK2-RELATED-RELATED"/>
    <property type="match status" value="1"/>
</dbReference>
<evidence type="ECO:0000256" key="2">
    <source>
        <dbReference type="ARBA" id="ARBA00022527"/>
    </source>
</evidence>
<dbReference type="GO" id="GO:0000196">
    <property type="term" value="P:cell integrity MAPK cascade"/>
    <property type="evidence" value="ECO:0007669"/>
    <property type="project" value="UniProtKB-ARBA"/>
</dbReference>
<evidence type="ECO:0000256" key="3">
    <source>
        <dbReference type="ARBA" id="ARBA00022679"/>
    </source>
</evidence>
<dbReference type="InterPro" id="IPR001245">
    <property type="entry name" value="Ser-Thr/Tyr_kinase_cat_dom"/>
</dbReference>
<feature type="domain" description="Protein kinase" evidence="9">
    <location>
        <begin position="3"/>
        <end position="271"/>
    </location>
</feature>
<dbReference type="FunFam" id="3.30.200.20:FF:000387">
    <property type="entry name" value="Serine/threonine-protein kinase STE11"/>
    <property type="match status" value="1"/>
</dbReference>
<dbReference type="InterPro" id="IPR000719">
    <property type="entry name" value="Prot_kinase_dom"/>
</dbReference>
<keyword evidence="2 8" id="KW-0723">Serine/threonine-protein kinase</keyword>
<dbReference type="Pfam" id="PF00069">
    <property type="entry name" value="Pkinase"/>
    <property type="match status" value="1"/>
</dbReference>
<dbReference type="PROSITE" id="PS50011">
    <property type="entry name" value="PROTEIN_KINASE_DOM"/>
    <property type="match status" value="1"/>
</dbReference>
<dbReference type="Proteomes" id="UP000054097">
    <property type="component" value="Unassembled WGS sequence"/>
</dbReference>
<keyword evidence="5" id="KW-0418">Kinase</keyword>
<evidence type="ECO:0000256" key="7">
    <source>
        <dbReference type="PROSITE-ProRule" id="PRU10141"/>
    </source>
</evidence>
<dbReference type="OrthoDB" id="266718at2759"/>
<dbReference type="InterPro" id="IPR050538">
    <property type="entry name" value="MAP_kinase_kinase_kinase"/>
</dbReference>
<dbReference type="GO" id="GO:0005524">
    <property type="term" value="F:ATP binding"/>
    <property type="evidence" value="ECO:0007669"/>
    <property type="project" value="UniProtKB-UniRule"/>
</dbReference>
<reference evidence="10 11" key="1">
    <citation type="submission" date="2014-04" db="EMBL/GenBank/DDBJ databases">
        <authorList>
            <consortium name="DOE Joint Genome Institute"/>
            <person name="Kuo A."/>
            <person name="Zuccaro A."/>
            <person name="Kohler A."/>
            <person name="Nagy L.G."/>
            <person name="Floudas D."/>
            <person name="Copeland A."/>
            <person name="Barry K.W."/>
            <person name="Cichocki N."/>
            <person name="Veneault-Fourrey C."/>
            <person name="LaButti K."/>
            <person name="Lindquist E.A."/>
            <person name="Lipzen A."/>
            <person name="Lundell T."/>
            <person name="Morin E."/>
            <person name="Murat C."/>
            <person name="Sun H."/>
            <person name="Tunlid A."/>
            <person name="Henrissat B."/>
            <person name="Grigoriev I.V."/>
            <person name="Hibbett D.S."/>
            <person name="Martin F."/>
            <person name="Nordberg H.P."/>
            <person name="Cantor M.N."/>
            <person name="Hua S.X."/>
        </authorList>
    </citation>
    <scope>NUCLEOTIDE SEQUENCE [LARGE SCALE GENOMIC DNA]</scope>
    <source>
        <strain evidence="10 11">MAFF 305830</strain>
    </source>
</reference>
<keyword evidence="3" id="KW-0808">Transferase</keyword>
<dbReference type="SMART" id="SM00220">
    <property type="entry name" value="S_TKc"/>
    <property type="match status" value="1"/>
</dbReference>
<dbReference type="SUPFAM" id="SSF56112">
    <property type="entry name" value="Protein kinase-like (PK-like)"/>
    <property type="match status" value="1"/>
</dbReference>
<protein>
    <recommendedName>
        <fullName evidence="9">Protein kinase domain-containing protein</fullName>
    </recommendedName>
</protein>
<evidence type="ECO:0000256" key="8">
    <source>
        <dbReference type="RuleBase" id="RU000304"/>
    </source>
</evidence>
<sequence length="286" mass="32118">MQWSKGRLIGKGTYGKVYLGLNVANGEVFAVKQVEVPESKDGHQDPRQKQVVDAMKSEIDTLRDLNHPNVVSYLGYEQTEKYLSIFLEYVPGGSIGECYRKLGRGLDKNLTRHFTKQIVDGLAYVHSKGILHRDLKADNILVDLDGICKIFDFGISKRENDNIYGANETATTMQGSVFWMAPEVLVTSEGYGGKVDIWSLGCVVLEMCTGERPWHPKSTLDTLLLVKTRQAPPLPEDLNIHPEGHDFLHQCFQIESSARPTAEDLKTHPYLQNADWQFQKGVLPVS</sequence>
<accession>A0A0C3B3H8</accession>
<dbReference type="HOGENOM" id="CLU_000288_63_23_1"/>
<dbReference type="InterPro" id="IPR017441">
    <property type="entry name" value="Protein_kinase_ATP_BS"/>
</dbReference>
<dbReference type="Gene3D" id="3.30.200.20">
    <property type="entry name" value="Phosphorylase Kinase, domain 1"/>
    <property type="match status" value="1"/>
</dbReference>
<dbReference type="PROSITE" id="PS00108">
    <property type="entry name" value="PROTEIN_KINASE_ST"/>
    <property type="match status" value="1"/>
</dbReference>
<proteinExistence type="inferred from homology"/>
<name>A0A0C3B3H8_SERVB</name>
<evidence type="ECO:0000256" key="4">
    <source>
        <dbReference type="ARBA" id="ARBA00022741"/>
    </source>
</evidence>